<dbReference type="STRING" id="114155.A0A4Q9PNC9"/>
<dbReference type="EMBL" id="ML145164">
    <property type="protein sequence ID" value="TBU55675.1"/>
    <property type="molecule type" value="Genomic_DNA"/>
</dbReference>
<reference evidence="3 4" key="1">
    <citation type="submission" date="2019-01" db="EMBL/GenBank/DDBJ databases">
        <title>Draft genome sequences of three monokaryotic isolates of the white-rot basidiomycete fungus Dichomitus squalens.</title>
        <authorList>
            <consortium name="DOE Joint Genome Institute"/>
            <person name="Lopez S.C."/>
            <person name="Andreopoulos B."/>
            <person name="Pangilinan J."/>
            <person name="Lipzen A."/>
            <person name="Riley R."/>
            <person name="Ahrendt S."/>
            <person name="Ng V."/>
            <person name="Barry K."/>
            <person name="Daum C."/>
            <person name="Grigoriev I.V."/>
            <person name="Hilden K.S."/>
            <person name="Makela M.R."/>
            <person name="de Vries R.P."/>
        </authorList>
    </citation>
    <scope>NUCLEOTIDE SEQUENCE [LARGE SCALE GENOMIC DNA]</scope>
    <source>
        <strain evidence="3 4">CBS 464.89</strain>
    </source>
</reference>
<gene>
    <name evidence="3" type="ORF">BD310DRAFT_933059</name>
</gene>
<name>A0A4Q9PNC9_9APHY</name>
<sequence length="526" mass="56714">MPPRSARPSGTKPRGKAAVSNQADTTEPNKGKNKVAKGKRPYPASRPLRDSDNLNKKGVFASTPDAPSGGGMALKYATLPVPPRISKISSSSSSAKSDRSYPDLGMPTREEFSTMQEQYIGSLDGRKQAKALISQEMFDDIWLALHKPRDNKIGSPQFRWWVRKMFRLALPDDFGGLTPYVIDPDDDTAGNEVMAFVQYKPEGEARGNATWETSGTPRALNLNRPLPVVLHDGKRVAIREQIYDIMCACHERVGHGGRDKTANEIRKTYTWVPKDLIALFVKNCPTCVCKRTRQIDDRVEDAAPPQQTNATPTDTLLSEDTTLTNPTLQYVSLPMNDLMGGPLTTFAASPGWSLAQSSSGAGLDTFMGAGASVADISSQWRLPPQSGLAPGSGYFYLPNGMYAASLPPQFDSLELPSIRVTDADVGGAQANPHQKVTLPSLSQVLSGELTAAGRGHARVRQPLQALSGNFHPGFQQSQFSSVPGYAYPSGPPSAVPYVPIIDPLLLRQDGVHMLALAADASQSGAN</sequence>
<dbReference type="Gene3D" id="1.10.340.70">
    <property type="match status" value="1"/>
</dbReference>
<dbReference type="Pfam" id="PF17921">
    <property type="entry name" value="Integrase_H2C2"/>
    <property type="match status" value="1"/>
</dbReference>
<feature type="compositionally biased region" description="Basic residues" evidence="1">
    <location>
        <begin position="31"/>
        <end position="40"/>
    </location>
</feature>
<dbReference type="Proteomes" id="UP000292082">
    <property type="component" value="Unassembled WGS sequence"/>
</dbReference>
<feature type="region of interest" description="Disordered" evidence="1">
    <location>
        <begin position="299"/>
        <end position="319"/>
    </location>
</feature>
<evidence type="ECO:0000313" key="4">
    <source>
        <dbReference type="Proteomes" id="UP000292082"/>
    </source>
</evidence>
<protein>
    <recommendedName>
        <fullName evidence="2">Integrase zinc-binding domain-containing protein</fullName>
    </recommendedName>
</protein>
<evidence type="ECO:0000313" key="3">
    <source>
        <dbReference type="EMBL" id="TBU55675.1"/>
    </source>
</evidence>
<keyword evidence="4" id="KW-1185">Reference proteome</keyword>
<feature type="region of interest" description="Disordered" evidence="1">
    <location>
        <begin position="1"/>
        <end position="75"/>
    </location>
</feature>
<dbReference type="InterPro" id="IPR041588">
    <property type="entry name" value="Integrase_H2C2"/>
</dbReference>
<evidence type="ECO:0000256" key="1">
    <source>
        <dbReference type="SAM" id="MobiDB-lite"/>
    </source>
</evidence>
<organism evidence="3 4">
    <name type="scientific">Dichomitus squalens</name>
    <dbReference type="NCBI Taxonomy" id="114155"/>
    <lineage>
        <taxon>Eukaryota</taxon>
        <taxon>Fungi</taxon>
        <taxon>Dikarya</taxon>
        <taxon>Basidiomycota</taxon>
        <taxon>Agaricomycotina</taxon>
        <taxon>Agaricomycetes</taxon>
        <taxon>Polyporales</taxon>
        <taxon>Polyporaceae</taxon>
        <taxon>Dichomitus</taxon>
    </lineage>
</organism>
<feature type="compositionally biased region" description="Polar residues" evidence="1">
    <location>
        <begin position="19"/>
        <end position="28"/>
    </location>
</feature>
<feature type="domain" description="Integrase zinc-binding" evidence="2">
    <location>
        <begin position="242"/>
        <end position="290"/>
    </location>
</feature>
<dbReference type="AlphaFoldDB" id="A0A4Q9PNC9"/>
<accession>A0A4Q9PNC9</accession>
<proteinExistence type="predicted"/>
<evidence type="ECO:0000259" key="2">
    <source>
        <dbReference type="Pfam" id="PF17921"/>
    </source>
</evidence>